<evidence type="ECO:0000313" key="3">
    <source>
        <dbReference type="Proteomes" id="UP001219355"/>
    </source>
</evidence>
<dbReference type="PANTHER" id="PTHR43798">
    <property type="entry name" value="MONOACYLGLYCEROL LIPASE"/>
    <property type="match status" value="1"/>
</dbReference>
<organism evidence="2 3">
    <name type="scientific">Emydomyces testavorans</name>
    <dbReference type="NCBI Taxonomy" id="2070801"/>
    <lineage>
        <taxon>Eukaryota</taxon>
        <taxon>Fungi</taxon>
        <taxon>Dikarya</taxon>
        <taxon>Ascomycota</taxon>
        <taxon>Pezizomycotina</taxon>
        <taxon>Eurotiomycetes</taxon>
        <taxon>Eurotiomycetidae</taxon>
        <taxon>Onygenales</taxon>
        <taxon>Nannizziopsiaceae</taxon>
        <taxon>Emydomyces</taxon>
    </lineage>
</organism>
<dbReference type="InterPro" id="IPR000639">
    <property type="entry name" value="Epox_hydrolase-like"/>
</dbReference>
<dbReference type="Proteomes" id="UP001219355">
    <property type="component" value="Chromosome 2"/>
</dbReference>
<dbReference type="PRINTS" id="PR00412">
    <property type="entry name" value="EPOXHYDRLASE"/>
</dbReference>
<dbReference type="GO" id="GO:0003824">
    <property type="term" value="F:catalytic activity"/>
    <property type="evidence" value="ECO:0007669"/>
    <property type="project" value="InterPro"/>
</dbReference>
<dbReference type="Gene3D" id="3.40.50.1820">
    <property type="entry name" value="alpha/beta hydrolase"/>
    <property type="match status" value="1"/>
</dbReference>
<dbReference type="AlphaFoldDB" id="A0AAF0IHV5"/>
<keyword evidence="3" id="KW-1185">Reference proteome</keyword>
<dbReference type="EMBL" id="CP120628">
    <property type="protein sequence ID" value="WEW57267.1"/>
    <property type="molecule type" value="Genomic_DNA"/>
</dbReference>
<dbReference type="InterPro" id="IPR000073">
    <property type="entry name" value="AB_hydrolase_1"/>
</dbReference>
<name>A0AAF0IHV5_9EURO</name>
<sequence>MPRFNSPFDGAHLFYRDYIPASHPPPYHPDPSYGTKPQPALVFIHPWPQSGFVYETLMLKLCETYRFRCIAPDRRGFGKSDWNGTEHDESTPIDYSVFAADTAYLLEKNKVGPFVFVAASMGPGETVQAYWQSQYVRENCKGFFWIGPALPCPLASAENPKAASQEVWDGIVQGLRSSRAEFVRQALPGSLGPDGGHNVPKETLQQYIQMALNADVLAVERCIRIITSTDFTEKLKRIGDETDVPVMAINGDKDLGNPTEASLNRIKELIPRAITKEYQNGAHGLQITHHAELLADLLEFIASL</sequence>
<proteinExistence type="predicted"/>
<dbReference type="Pfam" id="PF00561">
    <property type="entry name" value="Abhydrolase_1"/>
    <property type="match status" value="1"/>
</dbReference>
<gene>
    <name evidence="2" type="ORF">PRK78_002732</name>
</gene>
<dbReference type="InterPro" id="IPR029058">
    <property type="entry name" value="AB_hydrolase_fold"/>
</dbReference>
<dbReference type="PANTHER" id="PTHR43798:SF33">
    <property type="entry name" value="HYDROLASE, PUTATIVE (AFU_ORTHOLOGUE AFUA_2G14860)-RELATED"/>
    <property type="match status" value="1"/>
</dbReference>
<dbReference type="InterPro" id="IPR050266">
    <property type="entry name" value="AB_hydrolase_sf"/>
</dbReference>
<feature type="domain" description="AB hydrolase-1" evidence="1">
    <location>
        <begin position="39"/>
        <end position="289"/>
    </location>
</feature>
<protein>
    <recommendedName>
        <fullName evidence="1">AB hydrolase-1 domain-containing protein</fullName>
    </recommendedName>
</protein>
<evidence type="ECO:0000259" key="1">
    <source>
        <dbReference type="Pfam" id="PF00561"/>
    </source>
</evidence>
<evidence type="ECO:0000313" key="2">
    <source>
        <dbReference type="EMBL" id="WEW57267.1"/>
    </source>
</evidence>
<reference evidence="2" key="1">
    <citation type="submission" date="2023-03" db="EMBL/GenBank/DDBJ databases">
        <title>Emydomyces testavorans Genome Sequence.</title>
        <authorList>
            <person name="Hoyer L."/>
        </authorList>
    </citation>
    <scope>NUCLEOTIDE SEQUENCE</scope>
    <source>
        <strain evidence="2">16-2883</strain>
    </source>
</reference>
<dbReference type="SUPFAM" id="SSF53474">
    <property type="entry name" value="alpha/beta-Hydrolases"/>
    <property type="match status" value="1"/>
</dbReference>
<dbReference type="GO" id="GO:0016020">
    <property type="term" value="C:membrane"/>
    <property type="evidence" value="ECO:0007669"/>
    <property type="project" value="TreeGrafter"/>
</dbReference>
<accession>A0AAF0IHV5</accession>